<dbReference type="EMBL" id="KE145370">
    <property type="protein sequence ID" value="EPE27240.1"/>
    <property type="molecule type" value="Genomic_DNA"/>
</dbReference>
<dbReference type="Pfam" id="PF00168">
    <property type="entry name" value="C2"/>
    <property type="match status" value="2"/>
</dbReference>
<evidence type="ECO:0000313" key="17">
    <source>
        <dbReference type="Proteomes" id="UP000016922"/>
    </source>
</evidence>
<dbReference type="KEGG" id="glz:GLAREA_03155"/>
<keyword evidence="8 12" id="KW-0594">Phospholipid biosynthesis</keyword>
<dbReference type="PROSITE" id="PS50004">
    <property type="entry name" value="C2"/>
    <property type="match status" value="2"/>
</dbReference>
<feature type="active site" description="Schiff-base intermediate with substrate; via pyruvic acid; for decarboxylase activity" evidence="12">
    <location>
        <position position="1012"/>
    </location>
</feature>
<feature type="domain" description="EF-hand" evidence="15">
    <location>
        <begin position="513"/>
        <end position="548"/>
    </location>
</feature>
<dbReference type="Gene3D" id="1.10.238.10">
    <property type="entry name" value="EF-hand"/>
    <property type="match status" value="1"/>
</dbReference>
<dbReference type="GO" id="GO:0010008">
    <property type="term" value="C:endosome membrane"/>
    <property type="evidence" value="ECO:0007669"/>
    <property type="project" value="UniProtKB-SubCell"/>
</dbReference>
<keyword evidence="5 12" id="KW-0443">Lipid metabolism</keyword>
<dbReference type="InterPro" id="IPR000008">
    <property type="entry name" value="C2_dom"/>
</dbReference>
<dbReference type="Gene3D" id="2.60.40.150">
    <property type="entry name" value="C2 domain"/>
    <property type="match status" value="2"/>
</dbReference>
<evidence type="ECO:0000256" key="6">
    <source>
        <dbReference type="ARBA" id="ARBA00023136"/>
    </source>
</evidence>
<dbReference type="CDD" id="cd04039">
    <property type="entry name" value="C2_PSD"/>
    <property type="match status" value="1"/>
</dbReference>
<dbReference type="OMA" id="TCASRDW"/>
<dbReference type="SUPFAM" id="SSF47473">
    <property type="entry name" value="EF-hand"/>
    <property type="match status" value="1"/>
</dbReference>
<comment type="pathway">
    <text evidence="12">Phospholipid metabolism; phosphatidylethanolamine biosynthesis; phosphatidylethanolamine from CDP-diacylglycerol: step 2/2.</text>
</comment>
<evidence type="ECO:0000256" key="10">
    <source>
        <dbReference type="ARBA" id="ARBA00023264"/>
    </source>
</evidence>
<feature type="compositionally biased region" description="Basic and acidic residues" evidence="13">
    <location>
        <begin position="1056"/>
        <end position="1080"/>
    </location>
</feature>
<dbReference type="PROSITE" id="PS00018">
    <property type="entry name" value="EF_HAND_1"/>
    <property type="match status" value="1"/>
</dbReference>
<feature type="region of interest" description="Disordered" evidence="13">
    <location>
        <begin position="369"/>
        <end position="477"/>
    </location>
</feature>
<dbReference type="GO" id="GO:0016540">
    <property type="term" value="P:protein autoprocessing"/>
    <property type="evidence" value="ECO:0007669"/>
    <property type="project" value="UniProtKB-UniRule"/>
</dbReference>
<dbReference type="CDD" id="cd04024">
    <property type="entry name" value="C2A_Synaptotagmin-like"/>
    <property type="match status" value="1"/>
</dbReference>
<keyword evidence="10 12" id="KW-1208">Phospholipid metabolism</keyword>
<dbReference type="InterPro" id="IPR033177">
    <property type="entry name" value="PSD-B"/>
</dbReference>
<comment type="similarity">
    <text evidence="12">Belongs to the phosphatidylserine decarboxylase family. PSD-B subfamily. Eukaryotic type II sub-subfamily.</text>
</comment>
<dbReference type="GO" id="GO:0006646">
    <property type="term" value="P:phosphatidylethanolamine biosynthetic process"/>
    <property type="evidence" value="ECO:0007669"/>
    <property type="project" value="UniProtKB-UniRule"/>
</dbReference>
<accession>S3CNF0</accession>
<feature type="compositionally biased region" description="Low complexity" evidence="13">
    <location>
        <begin position="16"/>
        <end position="30"/>
    </location>
</feature>
<dbReference type="GO" id="GO:0005509">
    <property type="term" value="F:calcium ion binding"/>
    <property type="evidence" value="ECO:0007669"/>
    <property type="project" value="InterPro"/>
</dbReference>
<dbReference type="FunFam" id="2.60.40.150:FF:000295">
    <property type="entry name" value="Phosphatidylserine decarboxylase proenzyme 2"/>
    <property type="match status" value="1"/>
</dbReference>
<dbReference type="NCBIfam" id="TIGR00163">
    <property type="entry name" value="PS_decarb"/>
    <property type="match status" value="1"/>
</dbReference>
<feature type="region of interest" description="Disordered" evidence="13">
    <location>
        <begin position="195"/>
        <end position="244"/>
    </location>
</feature>
<keyword evidence="12" id="KW-0967">Endosome</keyword>
<evidence type="ECO:0000256" key="8">
    <source>
        <dbReference type="ARBA" id="ARBA00023209"/>
    </source>
</evidence>
<dbReference type="InterPro" id="IPR035892">
    <property type="entry name" value="C2_domain_sf"/>
</dbReference>
<feature type="active site" description="Charge relay system; for autoendoproteolytic cleavage activity" evidence="12">
    <location>
        <position position="867"/>
    </location>
</feature>
<dbReference type="OrthoDB" id="67700at2759"/>
<evidence type="ECO:0000256" key="1">
    <source>
        <dbReference type="ARBA" id="ARBA00005189"/>
    </source>
</evidence>
<dbReference type="GeneID" id="19462210"/>
<dbReference type="GO" id="GO:0004609">
    <property type="term" value="F:phosphatidylserine decarboxylase activity"/>
    <property type="evidence" value="ECO:0007669"/>
    <property type="project" value="UniProtKB-UniRule"/>
</dbReference>
<evidence type="ECO:0000256" key="13">
    <source>
        <dbReference type="SAM" id="MobiDB-lite"/>
    </source>
</evidence>
<comment type="function">
    <text evidence="12">Catalyzes the formation of phosphatidylethanolamine (PtdEtn) from phosphatidylserine (PtdSer). Plays a central role in phospholipid metabolism and in the interorganelle trafficking of phosphatidylserine.</text>
</comment>
<dbReference type="AlphaFoldDB" id="S3CNF0"/>
<dbReference type="GO" id="GO:0000139">
    <property type="term" value="C:Golgi membrane"/>
    <property type="evidence" value="ECO:0007669"/>
    <property type="project" value="UniProtKB-SubCell"/>
</dbReference>
<organism evidence="16 17">
    <name type="scientific">Glarea lozoyensis (strain ATCC 20868 / MF5171)</name>
    <dbReference type="NCBI Taxonomy" id="1116229"/>
    <lineage>
        <taxon>Eukaryota</taxon>
        <taxon>Fungi</taxon>
        <taxon>Dikarya</taxon>
        <taxon>Ascomycota</taxon>
        <taxon>Pezizomycotina</taxon>
        <taxon>Leotiomycetes</taxon>
        <taxon>Helotiales</taxon>
        <taxon>Helotiaceae</taxon>
        <taxon>Glarea</taxon>
    </lineage>
</organism>
<dbReference type="PROSITE" id="PS50222">
    <property type="entry name" value="EF_HAND_2"/>
    <property type="match status" value="1"/>
</dbReference>
<keyword evidence="9 12" id="KW-0456">Lyase</keyword>
<comment type="catalytic activity">
    <reaction evidence="12">
        <text>a 1,2-diacyl-sn-glycero-3-phospho-L-serine + H(+) = a 1,2-diacyl-sn-glycero-3-phosphoethanolamine + CO2</text>
        <dbReference type="Rhea" id="RHEA:20828"/>
        <dbReference type="ChEBI" id="CHEBI:15378"/>
        <dbReference type="ChEBI" id="CHEBI:16526"/>
        <dbReference type="ChEBI" id="CHEBI:57262"/>
        <dbReference type="ChEBI" id="CHEBI:64612"/>
        <dbReference type="EC" id="4.1.1.65"/>
    </reaction>
</comment>
<evidence type="ECO:0000256" key="7">
    <source>
        <dbReference type="ARBA" id="ARBA00023145"/>
    </source>
</evidence>
<keyword evidence="17" id="KW-1185">Reference proteome</keyword>
<name>S3CNF0_GLAL2</name>
<keyword evidence="12" id="KW-0333">Golgi apparatus</keyword>
<dbReference type="GO" id="GO:0005795">
    <property type="term" value="C:Golgi stack"/>
    <property type="evidence" value="ECO:0007669"/>
    <property type="project" value="UniProtKB-UniRule"/>
</dbReference>
<comment type="pathway">
    <text evidence="1">Lipid metabolism.</text>
</comment>
<dbReference type="Proteomes" id="UP000016922">
    <property type="component" value="Unassembled WGS sequence"/>
</dbReference>
<keyword evidence="2 12" id="KW-0444">Lipid biosynthesis</keyword>
<gene>
    <name evidence="12" type="primary">PSD2</name>
    <name evidence="16" type="ORF">GLAREA_03155</name>
</gene>
<dbReference type="HOGENOM" id="CLU_002661_0_0_1"/>
<dbReference type="RefSeq" id="XP_008086430.1">
    <property type="nucleotide sequence ID" value="XM_008088239.1"/>
</dbReference>
<keyword evidence="4" id="KW-0106">Calcium</keyword>
<feature type="domain" description="C2" evidence="14">
    <location>
        <begin position="253"/>
        <end position="375"/>
    </location>
</feature>
<feature type="region of interest" description="Disordered" evidence="13">
    <location>
        <begin position="1"/>
        <end position="34"/>
    </location>
</feature>
<evidence type="ECO:0000313" key="16">
    <source>
        <dbReference type="EMBL" id="EPE27240.1"/>
    </source>
</evidence>
<dbReference type="STRING" id="1116229.S3CNF0"/>
<dbReference type="InterPro" id="IPR011992">
    <property type="entry name" value="EF-hand-dom_pair"/>
</dbReference>
<dbReference type="FunFam" id="2.60.40.150:FF:000198">
    <property type="entry name" value="Phosphatidylserine decarboxylase proenzyme 2"/>
    <property type="match status" value="1"/>
</dbReference>
<keyword evidence="7 12" id="KW-0865">Zymogen</keyword>
<dbReference type="InterPro" id="IPR003817">
    <property type="entry name" value="PS_Dcarbxylase"/>
</dbReference>
<dbReference type="eggNOG" id="KOG2419">
    <property type="taxonomic scope" value="Eukaryota"/>
</dbReference>
<feature type="compositionally biased region" description="Acidic residues" evidence="13">
    <location>
        <begin position="213"/>
        <end position="232"/>
    </location>
</feature>
<evidence type="ECO:0000259" key="14">
    <source>
        <dbReference type="PROSITE" id="PS50004"/>
    </source>
</evidence>
<feature type="compositionally biased region" description="Polar residues" evidence="13">
    <location>
        <begin position="605"/>
        <end position="616"/>
    </location>
</feature>
<feature type="compositionally biased region" description="Low complexity" evidence="13">
    <location>
        <begin position="424"/>
        <end position="447"/>
    </location>
</feature>
<feature type="chain" id="PRO_5023376387" description="Phosphatidylserine decarboxylase 2 beta chain" evidence="12">
    <location>
        <begin position="1"/>
        <end position="1011"/>
    </location>
</feature>
<dbReference type="SUPFAM" id="SSF49562">
    <property type="entry name" value="C2 domain (Calcium/lipid-binding domain, CaLB)"/>
    <property type="match status" value="2"/>
</dbReference>
<feature type="chain" id="PRO_5023376386" description="Phosphatidylserine decarboxylase 2 alpha chain" evidence="12">
    <location>
        <begin position="1012"/>
        <end position="1097"/>
    </location>
</feature>
<dbReference type="PANTHER" id="PTHR10067">
    <property type="entry name" value="PHOSPHATIDYLSERINE DECARBOXYLASE"/>
    <property type="match status" value="1"/>
</dbReference>
<keyword evidence="11 12" id="KW-0670">Pyruvate</keyword>
<dbReference type="eggNOG" id="KOG1032">
    <property type="taxonomic scope" value="Eukaryota"/>
</dbReference>
<comment type="cofactor">
    <cofactor evidence="12">
        <name>pyruvate</name>
        <dbReference type="ChEBI" id="CHEBI:15361"/>
    </cofactor>
    <text evidence="12">Binds 1 pyruvoyl group covalently per subunit.</text>
</comment>
<feature type="site" description="Cleavage (non-hydrolytic); by autocatalysis" evidence="12">
    <location>
        <begin position="1011"/>
        <end position="1012"/>
    </location>
</feature>
<dbReference type="InterPro" id="IPR033179">
    <property type="entry name" value="PSD_type2_pro"/>
</dbReference>
<keyword evidence="6 12" id="KW-0472">Membrane</keyword>
<comment type="domain">
    <text evidence="12">The C2 domains have an essential, but non-catalytic function. They may facilitate interactions with other proteins and are required for lipid transport function.</text>
</comment>
<dbReference type="EC" id="4.1.1.65" evidence="12"/>
<dbReference type="FunFam" id="1.10.238.10:FF:000445">
    <property type="entry name" value="Phosphatidylserine decarboxylase proenzyme 2"/>
    <property type="match status" value="1"/>
</dbReference>
<feature type="modified residue" description="Pyruvic acid (Ser); by autocatalysis" evidence="12">
    <location>
        <position position="1012"/>
    </location>
</feature>
<dbReference type="Pfam" id="PF02666">
    <property type="entry name" value="PS_Dcarbxylase"/>
    <property type="match status" value="1"/>
</dbReference>
<feature type="domain" description="C2" evidence="14">
    <location>
        <begin position="33"/>
        <end position="150"/>
    </location>
</feature>
<feature type="compositionally biased region" description="Polar residues" evidence="13">
    <location>
        <begin position="202"/>
        <end position="212"/>
    </location>
</feature>
<evidence type="ECO:0000256" key="3">
    <source>
        <dbReference type="ARBA" id="ARBA00022793"/>
    </source>
</evidence>
<keyword evidence="3 12" id="KW-0210">Decarboxylase</keyword>
<evidence type="ECO:0000256" key="2">
    <source>
        <dbReference type="ARBA" id="ARBA00022516"/>
    </source>
</evidence>
<proteinExistence type="inferred from homology"/>
<evidence type="ECO:0000256" key="9">
    <source>
        <dbReference type="ARBA" id="ARBA00023239"/>
    </source>
</evidence>
<dbReference type="HAMAP" id="MF_00663">
    <property type="entry name" value="PS_decarb_PSD_B_type2"/>
    <property type="match status" value="1"/>
</dbReference>
<evidence type="ECO:0000256" key="12">
    <source>
        <dbReference type="HAMAP-Rule" id="MF_03209"/>
    </source>
</evidence>
<feature type="region of interest" description="Disordered" evidence="13">
    <location>
        <begin position="1048"/>
        <end position="1097"/>
    </location>
</feature>
<dbReference type="SMART" id="SM00239">
    <property type="entry name" value="C2"/>
    <property type="match status" value="2"/>
</dbReference>
<dbReference type="PANTHER" id="PTHR10067:SF17">
    <property type="entry name" value="PHOSPHATIDYLSERINE DECARBOXYLASE PROENZYME 2"/>
    <property type="match status" value="1"/>
</dbReference>
<evidence type="ECO:0000256" key="5">
    <source>
        <dbReference type="ARBA" id="ARBA00023098"/>
    </source>
</evidence>
<dbReference type="InterPro" id="IPR018247">
    <property type="entry name" value="EF_Hand_1_Ca_BS"/>
</dbReference>
<reference evidence="16 17" key="1">
    <citation type="journal article" date="2013" name="BMC Genomics">
        <title>Genomics-driven discovery of the pneumocandin biosynthetic gene cluster in the fungus Glarea lozoyensis.</title>
        <authorList>
            <person name="Chen L."/>
            <person name="Yue Q."/>
            <person name="Zhang X."/>
            <person name="Xiang M."/>
            <person name="Wang C."/>
            <person name="Li S."/>
            <person name="Che Y."/>
            <person name="Ortiz-Lopez F.J."/>
            <person name="Bills G.F."/>
            <person name="Liu X."/>
            <person name="An Z."/>
        </authorList>
    </citation>
    <scope>NUCLEOTIDE SEQUENCE [LARGE SCALE GENOMIC DNA]</scope>
    <source>
        <strain evidence="17">ATCC 20868 / MF5171</strain>
    </source>
</reference>
<comment type="PTM">
    <text evidence="12">Is synthesized initially as an inactive proenzyme. Formation of the active enzyme involves a self-maturation process in which the active site pyruvoyl group is generated from an internal serine residue via an autocatalytic post-translational modification. Two non-identical subunits are generated from the proenzyme in this reaction, and the pyruvate is formed at the N-terminus of the alpha chain, which is derived from the carboxyl end of the proenzyme. The autoendoproteolytic cleavage occurs by a canonical serine protease mechanism, in which the side chain hydroxyl group of the serine supplies its oxygen atom to form the C-terminus of the beta chain, while the remainder of the serine residue undergoes an oxidative deamination to produce ammonia and the pyruvoyl prosthetic group on the alpha chain. During this reaction, the Ser that is part of the protease active site of the proenzyme becomes the pyruvoyl prosthetic group, which constitutes an essential element of the active site of the mature decarboxylase.</text>
</comment>
<evidence type="ECO:0000256" key="11">
    <source>
        <dbReference type="ARBA" id="ARBA00023317"/>
    </source>
</evidence>
<comment type="subunit">
    <text evidence="12">Heterodimer of a large membrane-associated beta subunit and a small pyruvoyl-containing alpha subunit. Interacts with pstB2. This interaction may be a means to structurally tether the donor membrane (ER) harboring PstB2 to acceptor membranes (Golgi/endosomes) harboring PSD2 during PtdSer transport to the site of PtdEtn synthesis.</text>
</comment>
<feature type="compositionally biased region" description="Low complexity" evidence="13">
    <location>
        <begin position="617"/>
        <end position="634"/>
    </location>
</feature>
<feature type="active site" description="Charge relay system; for autoendoproteolytic cleavage activity" evidence="12">
    <location>
        <position position="925"/>
    </location>
</feature>
<dbReference type="InterPro" id="IPR002048">
    <property type="entry name" value="EF_hand_dom"/>
</dbReference>
<feature type="region of interest" description="Disordered" evidence="13">
    <location>
        <begin position="592"/>
        <end position="641"/>
    </location>
</feature>
<evidence type="ECO:0000259" key="15">
    <source>
        <dbReference type="PROSITE" id="PS50222"/>
    </source>
</evidence>
<comment type="subcellular location">
    <subcellularLocation>
        <location evidence="12">Golgi apparatus membrane</location>
        <topology evidence="12">Peripheral membrane protein</topology>
        <orientation evidence="12">Cytoplasmic side</orientation>
    </subcellularLocation>
    <subcellularLocation>
        <location evidence="12">Endosome membrane</location>
        <topology evidence="12">Peripheral membrane protein</topology>
        <orientation evidence="12">Cytoplasmic side</orientation>
    </subcellularLocation>
</comment>
<feature type="active site" description="Charge relay system; for autoendoproteolytic cleavage activity" evidence="12">
    <location>
        <position position="1012"/>
    </location>
</feature>
<protein>
    <recommendedName>
        <fullName evidence="12">Phosphatidylserine decarboxylase proenzyme 2</fullName>
        <ecNumber evidence="12">4.1.1.65</ecNumber>
    </recommendedName>
    <component>
        <recommendedName>
            <fullName evidence="12">Phosphatidylserine decarboxylase 2 beta chain</fullName>
        </recommendedName>
    </component>
    <component>
        <recommendedName>
            <fullName evidence="12">Phosphatidylserine decarboxylase 2 alpha chain</fullName>
        </recommendedName>
    </component>
</protein>
<evidence type="ECO:0000256" key="4">
    <source>
        <dbReference type="ARBA" id="ARBA00022837"/>
    </source>
</evidence>
<sequence>MVRNILPNRLKSFTQSSSNSNSRSTSPNPSMKRANTNELNAEASKVNGLCLKVVAIRGRNLAAKDKSGTSDPYLVVTLGDAKNATQPVLKTLNPEWQTSLQFPVTGVNSLLLDCVAWDKDRFGKDYLGEFDLSLEDIFCNGHTEVEPKWYPLKSKRPGGKKDSNVTGDIQLQFSLFDPLELAASPAQVMEKFRSLTGADIPETNTPTRQPSNGEEDGDEYFDEDEEPSDETDDPSKPENIEKRRRKLRLKGLRKKKQATAYEFNSESEVVGIVFLEIGKITDLPPERNMTRTSFDMDPFVVASLGKKTYRTRVIRHNLNPVFNEKMIFQVLKHEQQYSMSFTVIDRDKLSGNDFVASTVIPLTDITETAPSANSETGLYSLKEPAELGEMPQKNRSRFKLPMSRSASSQSLHKQSRPALVTHRSSSNAHSPSGSGTSTPTLAPGPTSNPGGLQAGDVLPPPNAVDDEEGFNSNGDPDLHSFTIPLKLKNGEKWEAKHNPVMEIKAKYVPYPALRQQFWRSMLKQYDTDESGRISKVELTTMLDTLGSTLKESTINGFFKRFGKNADNGDDANSELTFDQAVICLEDQLMQKSKPQSMGDKIKSHIPQQLGGTSSSLQPSTGTATSSGSTSQTPTLIDQPLPTEAQTVDDLNTPGEEGEFLEVNDLNDKGEEHVVEIRECPICHQPRLNKRSDTDIITHIATCASQDWRQVNTIVMAGFVTSSQAQRKWYSKVITKISYGGYKLGANSANILVQDRITGQINEERMSVYVRLGIRLLYKGLKSRDMEKKRIRKLLRGLSFKQGVKYDDPASKDEIEKFIAFHQLDMSEVLLPLNQFKSFNEFFYRALKPGARPCSAPDNPRIIVSPADCRSVVFNRMDEATKIWVKGREFSIERLLGNAYPEDAKRYKNGALGIFRLAPQDYHRFHIPVDGVMGEPKPIDGEYYTVNPMAIRSALDVYGENIRVVVPIDSVAHGRVMVICVGAMMVGSTVITRKAGEHVKRAEELGYFKFGGSTILCLFEEGVMKFDDDLADNSITALETLIRVGMSIGHSPSQEQHTPDMRKNDADISESERAEAKRRIEGSISGPPVSAPTASMAG</sequence>
<dbReference type="UniPathway" id="UPA00558">
    <property type="reaction ID" value="UER00616"/>
</dbReference>